<feature type="region of interest" description="Disordered" evidence="1">
    <location>
        <begin position="1"/>
        <end position="20"/>
    </location>
</feature>
<dbReference type="KEGG" id="ruv:EC9_06510"/>
<gene>
    <name evidence="2" type="ORF">EC9_06510</name>
</gene>
<protein>
    <submittedName>
        <fullName evidence="2">Uncharacterized protein</fullName>
    </submittedName>
</protein>
<name>A0A517LV37_9BACT</name>
<organism evidence="2 3">
    <name type="scientific">Rosistilla ulvae</name>
    <dbReference type="NCBI Taxonomy" id="1930277"/>
    <lineage>
        <taxon>Bacteria</taxon>
        <taxon>Pseudomonadati</taxon>
        <taxon>Planctomycetota</taxon>
        <taxon>Planctomycetia</taxon>
        <taxon>Pirellulales</taxon>
        <taxon>Pirellulaceae</taxon>
        <taxon>Rosistilla</taxon>
    </lineage>
</organism>
<evidence type="ECO:0000313" key="3">
    <source>
        <dbReference type="Proteomes" id="UP000319557"/>
    </source>
</evidence>
<dbReference type="Proteomes" id="UP000319557">
    <property type="component" value="Chromosome"/>
</dbReference>
<evidence type="ECO:0000313" key="2">
    <source>
        <dbReference type="EMBL" id="QDS86488.1"/>
    </source>
</evidence>
<dbReference type="AlphaFoldDB" id="A0A517LV37"/>
<evidence type="ECO:0000256" key="1">
    <source>
        <dbReference type="SAM" id="MobiDB-lite"/>
    </source>
</evidence>
<feature type="region of interest" description="Disordered" evidence="1">
    <location>
        <begin position="51"/>
        <end position="76"/>
    </location>
</feature>
<sequence length="76" mass="8585">MPDRNPFRHAGPPKGTDNRYSENYFTKMHQANLTTPVPIDDLGYFTKRNSWNGTAACPTGTPRRTKSRGSRSGIRM</sequence>
<proteinExistence type="predicted"/>
<accession>A0A517LV37</accession>
<reference evidence="2 3" key="1">
    <citation type="submission" date="2019-02" db="EMBL/GenBank/DDBJ databases">
        <title>Deep-cultivation of Planctomycetes and their phenomic and genomic characterization uncovers novel biology.</title>
        <authorList>
            <person name="Wiegand S."/>
            <person name="Jogler M."/>
            <person name="Boedeker C."/>
            <person name="Pinto D."/>
            <person name="Vollmers J."/>
            <person name="Rivas-Marin E."/>
            <person name="Kohn T."/>
            <person name="Peeters S.H."/>
            <person name="Heuer A."/>
            <person name="Rast P."/>
            <person name="Oberbeckmann S."/>
            <person name="Bunk B."/>
            <person name="Jeske O."/>
            <person name="Meyerdierks A."/>
            <person name="Storesund J.E."/>
            <person name="Kallscheuer N."/>
            <person name="Luecker S."/>
            <person name="Lage O.M."/>
            <person name="Pohl T."/>
            <person name="Merkel B.J."/>
            <person name="Hornburger P."/>
            <person name="Mueller R.-W."/>
            <person name="Bruemmer F."/>
            <person name="Labrenz M."/>
            <person name="Spormann A.M."/>
            <person name="Op den Camp H."/>
            <person name="Overmann J."/>
            <person name="Amann R."/>
            <person name="Jetten M.S.M."/>
            <person name="Mascher T."/>
            <person name="Medema M.H."/>
            <person name="Devos D.P."/>
            <person name="Kaster A.-K."/>
            <person name="Ovreas L."/>
            <person name="Rohde M."/>
            <person name="Galperin M.Y."/>
            <person name="Jogler C."/>
        </authorList>
    </citation>
    <scope>NUCLEOTIDE SEQUENCE [LARGE SCALE GENOMIC DNA]</scope>
    <source>
        <strain evidence="2 3">EC9</strain>
    </source>
</reference>
<dbReference type="EMBL" id="CP036261">
    <property type="protein sequence ID" value="QDS86488.1"/>
    <property type="molecule type" value="Genomic_DNA"/>
</dbReference>
<keyword evidence="3" id="KW-1185">Reference proteome</keyword>